<feature type="transmembrane region" description="Helical" evidence="1">
    <location>
        <begin position="38"/>
        <end position="61"/>
    </location>
</feature>
<feature type="transmembrane region" description="Helical" evidence="1">
    <location>
        <begin position="122"/>
        <end position="144"/>
    </location>
</feature>
<dbReference type="Proteomes" id="UP000187550">
    <property type="component" value="Unassembled WGS sequence"/>
</dbReference>
<protein>
    <submittedName>
        <fullName evidence="2">Putative small multi-drug export protein</fullName>
    </submittedName>
</protein>
<dbReference type="Pfam" id="PF06695">
    <property type="entry name" value="Sm_multidrug_ex"/>
    <property type="match status" value="1"/>
</dbReference>
<dbReference type="RefSeq" id="WP_076758725.1">
    <property type="nucleotide sequence ID" value="NZ_FTPL01000003.1"/>
</dbReference>
<accession>A0A1U7PRP2</accession>
<evidence type="ECO:0000313" key="2">
    <source>
        <dbReference type="EMBL" id="SIT87375.1"/>
    </source>
</evidence>
<dbReference type="AlphaFoldDB" id="A0A1U7PRP2"/>
<keyword evidence="1" id="KW-0472">Membrane</keyword>
<proteinExistence type="predicted"/>
<organism evidence="2 3">
    <name type="scientific">Edaphobacillus lindanitolerans</name>
    <dbReference type="NCBI Taxonomy" id="550447"/>
    <lineage>
        <taxon>Bacteria</taxon>
        <taxon>Bacillati</taxon>
        <taxon>Bacillota</taxon>
        <taxon>Bacilli</taxon>
        <taxon>Bacillales</taxon>
        <taxon>Bacillaceae</taxon>
        <taxon>Edaphobacillus</taxon>
    </lineage>
</organism>
<evidence type="ECO:0000313" key="3">
    <source>
        <dbReference type="Proteomes" id="UP000187550"/>
    </source>
</evidence>
<keyword evidence="1" id="KW-0812">Transmembrane</keyword>
<name>A0A1U7PRP2_9BACI</name>
<feature type="transmembrane region" description="Helical" evidence="1">
    <location>
        <begin position="89"/>
        <end position="110"/>
    </location>
</feature>
<keyword evidence="1" id="KW-1133">Transmembrane helix</keyword>
<dbReference type="EMBL" id="FTPL01000003">
    <property type="protein sequence ID" value="SIT87375.1"/>
    <property type="molecule type" value="Genomic_DNA"/>
</dbReference>
<reference evidence="3" key="1">
    <citation type="submission" date="2017-01" db="EMBL/GenBank/DDBJ databases">
        <authorList>
            <person name="Varghese N."/>
            <person name="Submissions S."/>
        </authorList>
    </citation>
    <scope>NUCLEOTIDE SEQUENCE [LARGE SCALE GENOMIC DNA]</scope>
    <source>
        <strain evidence="3">MNA4</strain>
    </source>
</reference>
<gene>
    <name evidence="2" type="ORF">SAMN05428946_2079</name>
</gene>
<keyword evidence="3" id="KW-1185">Reference proteome</keyword>
<dbReference type="STRING" id="550447.SAMN05428946_2079"/>
<dbReference type="InterPro" id="IPR009577">
    <property type="entry name" value="Sm_multidrug_ex"/>
</dbReference>
<dbReference type="OrthoDB" id="6400183at2"/>
<evidence type="ECO:0000256" key="1">
    <source>
        <dbReference type="SAM" id="Phobius"/>
    </source>
</evidence>
<sequence>MNRLITAYGLVFLLGAVPMTEAYIVIPVGILGGLNPVLTLAAGVAGNILTVLAVILFMDRFKQWLERRRRKPDAGSKRNERAGRLFRKYGVPGLALIGPLVVGSHLAAFLTVTFGGTKRATFLWVAVSIVFWSGLTSLLVHFGLDLTGRSGGSFLRKYLEGD</sequence>